<accession>A0A9J6PJE7</accession>
<evidence type="ECO:0000256" key="6">
    <source>
        <dbReference type="PIRSR" id="PIRSR015582-2"/>
    </source>
</evidence>
<dbReference type="InterPro" id="IPR015813">
    <property type="entry name" value="Pyrv/PenolPyrv_kinase-like_dom"/>
</dbReference>
<keyword evidence="3 6" id="KW-0479">Metal-binding</keyword>
<comment type="caution">
    <text evidence="8">The sequence shown here is derived from an EMBL/GenBank/DDBJ whole genome shotgun (WGS) entry which is preliminary data.</text>
</comment>
<dbReference type="InterPro" id="IPR011206">
    <property type="entry name" value="Citrate_lyase_beta/mcl1/mcl2"/>
</dbReference>
<dbReference type="Proteomes" id="UP001055804">
    <property type="component" value="Unassembled WGS sequence"/>
</dbReference>
<keyword evidence="4 6" id="KW-0460">Magnesium</keyword>
<feature type="binding site" evidence="5">
    <location>
        <position position="132"/>
    </location>
    <ligand>
        <name>substrate</name>
    </ligand>
</feature>
<dbReference type="Gene3D" id="3.20.20.60">
    <property type="entry name" value="Phosphoenolpyruvate-binding domains"/>
    <property type="match status" value="1"/>
</dbReference>
<evidence type="ECO:0000256" key="3">
    <source>
        <dbReference type="ARBA" id="ARBA00022723"/>
    </source>
</evidence>
<proteinExistence type="inferred from homology"/>
<dbReference type="RefSeq" id="WP_269332622.1">
    <property type="nucleotide sequence ID" value="NZ_JAMZFT010000002.1"/>
</dbReference>
<protein>
    <submittedName>
        <fullName evidence="8">CoA ester lyase</fullName>
    </submittedName>
</protein>
<dbReference type="GO" id="GO:0016829">
    <property type="term" value="F:lyase activity"/>
    <property type="evidence" value="ECO:0007669"/>
    <property type="project" value="UniProtKB-KW"/>
</dbReference>
<evidence type="ECO:0000313" key="8">
    <source>
        <dbReference type="EMBL" id="MCP1336671.1"/>
    </source>
</evidence>
<evidence type="ECO:0000256" key="1">
    <source>
        <dbReference type="ARBA" id="ARBA00001946"/>
    </source>
</evidence>
<organism evidence="8 9">
    <name type="scientific">Futiania mangrovi</name>
    <dbReference type="NCBI Taxonomy" id="2959716"/>
    <lineage>
        <taxon>Bacteria</taxon>
        <taxon>Pseudomonadati</taxon>
        <taxon>Pseudomonadota</taxon>
        <taxon>Alphaproteobacteria</taxon>
        <taxon>Futianiales</taxon>
        <taxon>Futianiaceae</taxon>
        <taxon>Futiania</taxon>
    </lineage>
</organism>
<dbReference type="PANTHER" id="PTHR32308">
    <property type="entry name" value="LYASE BETA SUBUNIT, PUTATIVE (AFU_ORTHOLOGUE AFUA_4G13030)-RELATED"/>
    <property type="match status" value="1"/>
</dbReference>
<sequence>MTETDATPIRPRRSVLYMPGSNPRALEKAKTLPADALILDLEDATAPEKKDEARDLVTAAVRKGGYGGREIAVRINGLDTPWGMADLKAAVKAAPDAILVPKVSAPAMVVEVEKLMQDLRADDRTRIWAMMETPRGMLHAEAIAASSTRLDCFVMGTNDLAKDLRARFVPGRAPLLPSLGLCLLAARSYGLAIVDGVCNAIDDTEALEAECRQGLDMGFDGKTLIHPKQIEVTNRVFSPDPDALDLARRQIAAFEAAQAEGKAVAVVDGKIVENLHVAEARRLVALSDAIAAM</sequence>
<feature type="domain" description="HpcH/HpaI aldolase/citrate lyase" evidence="7">
    <location>
        <begin position="13"/>
        <end position="227"/>
    </location>
</feature>
<dbReference type="GO" id="GO:0000287">
    <property type="term" value="F:magnesium ion binding"/>
    <property type="evidence" value="ECO:0007669"/>
    <property type="project" value="TreeGrafter"/>
</dbReference>
<evidence type="ECO:0000256" key="2">
    <source>
        <dbReference type="ARBA" id="ARBA00005568"/>
    </source>
</evidence>
<evidence type="ECO:0000313" key="9">
    <source>
        <dbReference type="Proteomes" id="UP001055804"/>
    </source>
</evidence>
<keyword evidence="9" id="KW-1185">Reference proteome</keyword>
<dbReference type="EMBL" id="JAMZFT010000002">
    <property type="protein sequence ID" value="MCP1336671.1"/>
    <property type="molecule type" value="Genomic_DNA"/>
</dbReference>
<evidence type="ECO:0000256" key="4">
    <source>
        <dbReference type="ARBA" id="ARBA00022842"/>
    </source>
</evidence>
<dbReference type="InterPro" id="IPR005000">
    <property type="entry name" value="Aldolase/citrate-lyase_domain"/>
</dbReference>
<reference evidence="8" key="1">
    <citation type="submission" date="2022-06" db="EMBL/GenBank/DDBJ databases">
        <title>Isolation and Genomics of Futiania mangrovii gen. nov., sp. nov., a Rare and Metabolically-versatile member in the Class Alphaproteobacteria.</title>
        <authorList>
            <person name="Liu L."/>
            <person name="Huang W.-C."/>
            <person name="Pan J."/>
            <person name="Li J."/>
            <person name="Huang Y."/>
            <person name="Du H."/>
            <person name="Liu Y."/>
            <person name="Li M."/>
        </authorList>
    </citation>
    <scope>NUCLEOTIDE SEQUENCE</scope>
    <source>
        <strain evidence="8">FT118</strain>
    </source>
</reference>
<evidence type="ECO:0000256" key="5">
    <source>
        <dbReference type="PIRSR" id="PIRSR015582-1"/>
    </source>
</evidence>
<comment type="cofactor">
    <cofactor evidence="1">
        <name>Mg(2+)</name>
        <dbReference type="ChEBI" id="CHEBI:18420"/>
    </cofactor>
</comment>
<feature type="binding site" evidence="5">
    <location>
        <position position="74"/>
    </location>
    <ligand>
        <name>substrate</name>
    </ligand>
</feature>
<dbReference type="GO" id="GO:0006107">
    <property type="term" value="P:oxaloacetate metabolic process"/>
    <property type="evidence" value="ECO:0007669"/>
    <property type="project" value="TreeGrafter"/>
</dbReference>
<dbReference type="SUPFAM" id="SSF51621">
    <property type="entry name" value="Phosphoenolpyruvate/pyruvate domain"/>
    <property type="match status" value="1"/>
</dbReference>
<feature type="binding site" evidence="6">
    <location>
        <position position="159"/>
    </location>
    <ligand>
        <name>Mg(2+)</name>
        <dbReference type="ChEBI" id="CHEBI:18420"/>
    </ligand>
</feature>
<dbReference type="Pfam" id="PF03328">
    <property type="entry name" value="HpcH_HpaI"/>
    <property type="match status" value="1"/>
</dbReference>
<evidence type="ECO:0000259" key="7">
    <source>
        <dbReference type="Pfam" id="PF03328"/>
    </source>
</evidence>
<name>A0A9J6PJE7_9PROT</name>
<dbReference type="AlphaFoldDB" id="A0A9J6PJE7"/>
<keyword evidence="8" id="KW-0456">Lyase</keyword>
<dbReference type="PIRSF" id="PIRSF015582">
    <property type="entry name" value="Cit_lyase_B"/>
    <property type="match status" value="1"/>
</dbReference>
<dbReference type="InterPro" id="IPR040442">
    <property type="entry name" value="Pyrv_kinase-like_dom_sf"/>
</dbReference>
<comment type="similarity">
    <text evidence="2">Belongs to the HpcH/HpaI aldolase family.</text>
</comment>
<gene>
    <name evidence="8" type="ORF">NJQ99_09655</name>
</gene>
<feature type="binding site" evidence="6">
    <location>
        <position position="132"/>
    </location>
    <ligand>
        <name>Mg(2+)</name>
        <dbReference type="ChEBI" id="CHEBI:18420"/>
    </ligand>
</feature>
<dbReference type="PANTHER" id="PTHR32308:SF10">
    <property type="entry name" value="CITRATE LYASE SUBUNIT BETA"/>
    <property type="match status" value="1"/>
</dbReference>